<dbReference type="EMBL" id="CM051396">
    <property type="protein sequence ID" value="KAJ4722799.1"/>
    <property type="molecule type" value="Genomic_DNA"/>
</dbReference>
<proteinExistence type="predicted"/>
<reference evidence="1 2" key="1">
    <citation type="journal article" date="2023" name="Science">
        <title>Complex scaffold remodeling in plant triterpene biosynthesis.</title>
        <authorList>
            <person name="De La Pena R."/>
            <person name="Hodgson H."/>
            <person name="Liu J.C."/>
            <person name="Stephenson M.J."/>
            <person name="Martin A.C."/>
            <person name="Owen C."/>
            <person name="Harkess A."/>
            <person name="Leebens-Mack J."/>
            <person name="Jimenez L.E."/>
            <person name="Osbourn A."/>
            <person name="Sattely E.S."/>
        </authorList>
    </citation>
    <scope>NUCLEOTIDE SEQUENCE [LARGE SCALE GENOMIC DNA]</scope>
    <source>
        <strain evidence="2">cv. JPN11</strain>
        <tissue evidence="1">Leaf</tissue>
    </source>
</reference>
<evidence type="ECO:0000313" key="2">
    <source>
        <dbReference type="Proteomes" id="UP001164539"/>
    </source>
</evidence>
<sequence length="192" mass="21605">MYPKVRVREEKFRDDEHVAVGLQMVESLYLHVPSSPEKEHRDGSAIFIARVPKSPLQNLVPPTISTSKDDSTSSTEAEKNYEKIVEKEKPNIKATPVMRPRAVLSSPDNDAVIGNKNRIKAERPKVLRKHDMVPNRHVNAQCKVSPTHISCNNQIDTTFSNDAPDNKSDLKGKKGSAMAGPGRRRYLRPWKS</sequence>
<comment type="caution">
    <text evidence="1">The sequence shown here is derived from an EMBL/GenBank/DDBJ whole genome shotgun (WGS) entry which is preliminary data.</text>
</comment>
<protein>
    <submittedName>
        <fullName evidence="1">Atp-dependent rna helicase dbp-7</fullName>
    </submittedName>
</protein>
<keyword evidence="2" id="KW-1185">Reference proteome</keyword>
<gene>
    <name evidence="1" type="ORF">OWV82_006241</name>
</gene>
<keyword evidence="1" id="KW-0067">ATP-binding</keyword>
<organism evidence="1 2">
    <name type="scientific">Melia azedarach</name>
    <name type="common">Chinaberry tree</name>
    <dbReference type="NCBI Taxonomy" id="155640"/>
    <lineage>
        <taxon>Eukaryota</taxon>
        <taxon>Viridiplantae</taxon>
        <taxon>Streptophyta</taxon>
        <taxon>Embryophyta</taxon>
        <taxon>Tracheophyta</taxon>
        <taxon>Spermatophyta</taxon>
        <taxon>Magnoliopsida</taxon>
        <taxon>eudicotyledons</taxon>
        <taxon>Gunneridae</taxon>
        <taxon>Pentapetalae</taxon>
        <taxon>rosids</taxon>
        <taxon>malvids</taxon>
        <taxon>Sapindales</taxon>
        <taxon>Meliaceae</taxon>
        <taxon>Melia</taxon>
    </lineage>
</organism>
<dbReference type="Proteomes" id="UP001164539">
    <property type="component" value="Chromosome 3"/>
</dbReference>
<keyword evidence="1" id="KW-0347">Helicase</keyword>
<evidence type="ECO:0000313" key="1">
    <source>
        <dbReference type="EMBL" id="KAJ4722799.1"/>
    </source>
</evidence>
<keyword evidence="1" id="KW-0547">Nucleotide-binding</keyword>
<accession>A0ACC1YHE2</accession>
<keyword evidence="1" id="KW-0378">Hydrolase</keyword>
<name>A0ACC1YHE2_MELAZ</name>